<accession>A0ABU1VQB5</accession>
<feature type="signal peptide" evidence="1">
    <location>
        <begin position="1"/>
        <end position="23"/>
    </location>
</feature>
<gene>
    <name evidence="2" type="ORF">J2X04_001862</name>
</gene>
<proteinExistence type="predicted"/>
<name>A0ABU1VQB5_9GAMM</name>
<sequence>MYRNAAIALFATALALSCGPVGARTGTMTCKMTYSMSGWSILYKHASGTGSVSCSNGQKMAVKLTANGGGLTAGKYKITNGTGEFAGVRDIKDVLGTYASAGADAAAGKAAAAQAMTKGDISLALAGKGEGWNLGVQFEGFTISKP</sequence>
<dbReference type="RefSeq" id="WP_310053709.1">
    <property type="nucleotide sequence ID" value="NZ_JAVDVW010000001.1"/>
</dbReference>
<organism evidence="2 3">
    <name type="scientific">Agrilutibacter niabensis</name>
    <dbReference type="NCBI Taxonomy" id="380628"/>
    <lineage>
        <taxon>Bacteria</taxon>
        <taxon>Pseudomonadati</taxon>
        <taxon>Pseudomonadota</taxon>
        <taxon>Gammaproteobacteria</taxon>
        <taxon>Lysobacterales</taxon>
        <taxon>Lysobacteraceae</taxon>
        <taxon>Agrilutibacter</taxon>
    </lineage>
</organism>
<protein>
    <submittedName>
        <fullName evidence="2">Uncharacterized protein</fullName>
    </submittedName>
</protein>
<reference evidence="2 3" key="1">
    <citation type="submission" date="2023-07" db="EMBL/GenBank/DDBJ databases">
        <title>Sorghum-associated microbial communities from plants grown in Nebraska, USA.</title>
        <authorList>
            <person name="Schachtman D."/>
        </authorList>
    </citation>
    <scope>NUCLEOTIDE SEQUENCE [LARGE SCALE GENOMIC DNA]</scope>
    <source>
        <strain evidence="2 3">BE187</strain>
    </source>
</reference>
<feature type="chain" id="PRO_5047297344" evidence="1">
    <location>
        <begin position="24"/>
        <end position="146"/>
    </location>
</feature>
<dbReference type="Proteomes" id="UP001267878">
    <property type="component" value="Unassembled WGS sequence"/>
</dbReference>
<keyword evidence="1" id="KW-0732">Signal</keyword>
<dbReference type="EMBL" id="JAVDVW010000001">
    <property type="protein sequence ID" value="MDR7099515.1"/>
    <property type="molecule type" value="Genomic_DNA"/>
</dbReference>
<keyword evidence="3" id="KW-1185">Reference proteome</keyword>
<evidence type="ECO:0000313" key="2">
    <source>
        <dbReference type="EMBL" id="MDR7099515.1"/>
    </source>
</evidence>
<dbReference type="PROSITE" id="PS51257">
    <property type="entry name" value="PROKAR_LIPOPROTEIN"/>
    <property type="match status" value="1"/>
</dbReference>
<evidence type="ECO:0000313" key="3">
    <source>
        <dbReference type="Proteomes" id="UP001267878"/>
    </source>
</evidence>
<evidence type="ECO:0000256" key="1">
    <source>
        <dbReference type="SAM" id="SignalP"/>
    </source>
</evidence>
<comment type="caution">
    <text evidence="2">The sequence shown here is derived from an EMBL/GenBank/DDBJ whole genome shotgun (WGS) entry which is preliminary data.</text>
</comment>